<feature type="compositionally biased region" description="Pro residues" evidence="1">
    <location>
        <begin position="282"/>
        <end position="295"/>
    </location>
</feature>
<evidence type="ECO:0000256" key="2">
    <source>
        <dbReference type="SAM" id="Phobius"/>
    </source>
</evidence>
<dbReference type="AlphaFoldDB" id="A0A401IEH2"/>
<dbReference type="InterPro" id="IPR025569">
    <property type="entry name" value="DUF4335"/>
</dbReference>
<dbReference type="RefSeq" id="WP_124978467.1">
    <property type="nucleotide sequence ID" value="NZ_BDQK01000003.1"/>
</dbReference>
<keyword evidence="2" id="KW-0812">Transmembrane</keyword>
<feature type="transmembrane region" description="Helical" evidence="2">
    <location>
        <begin position="179"/>
        <end position="201"/>
    </location>
</feature>
<dbReference type="Pfam" id="PF14233">
    <property type="entry name" value="DUF4335"/>
    <property type="match status" value="1"/>
</dbReference>
<dbReference type="Proteomes" id="UP000287247">
    <property type="component" value="Unassembled WGS sequence"/>
</dbReference>
<keyword evidence="2" id="KW-1133">Transmembrane helix</keyword>
<keyword evidence="4" id="KW-1185">Reference proteome</keyword>
<sequence length="473" mass="51082">MMLFSESAIRRYTPPTCTLEIWDKRPKFSRWTKKASPDDLHFKLKFDDPRLSEKEQVNLSGDHLQLELLTDVVSSYVQNLLYQTSSCLTPCLEKKIDSNQTNILDNASFLSSHPPRLQPQGFLTHQLIFADLEIQASHSGITLSASQLFDLLNALEGYTQGQSVVTPASTSWRGKGLSVWIGAVTVAILAVVVPTVGVQWFRQLNPNSASNTTQEKNEQPVGFLDVLPPVPPPSGKPLPSPSLAPILASRDPLPPPSKISPGTPPPRNSSRPITSPNLAILPPAPVVPPAPPKPPNAVDAPPLDPATAGRVPVLPPAGRGMVMQPWPSTPAAQIMAIAPLTPPPRLTAKSLSGRSLVDGNNVSTEFEPSVTTKPPLETTLLDAIPQVAEARQYIQQRWQPAADVKQTLEYRLIVGPDGSLKQAVPLGKAATLYLASTGLPKPGDSFVSKLDLSENQTIRLVLTPNGRVQTFLE</sequence>
<evidence type="ECO:0000313" key="3">
    <source>
        <dbReference type="EMBL" id="GBF79677.1"/>
    </source>
</evidence>
<reference evidence="4" key="1">
    <citation type="submission" date="2017-05" db="EMBL/GenBank/DDBJ databases">
        <title>Physiological properties and genetic analysis related to exopolysaccharide production of fresh-water unicellular cyanobacterium Aphanothece sacrum, Suizenji Nori, that has been cultured as a food source in Japan.</title>
        <authorList>
            <person name="Kanesaki Y."/>
            <person name="Yoshikawa S."/>
            <person name="Ohki K."/>
        </authorList>
    </citation>
    <scope>NUCLEOTIDE SEQUENCE [LARGE SCALE GENOMIC DNA]</scope>
    <source>
        <strain evidence="4">FPU1</strain>
    </source>
</reference>
<protein>
    <recommendedName>
        <fullName evidence="5">DUF4335 domain-containing protein</fullName>
    </recommendedName>
</protein>
<organism evidence="3 4">
    <name type="scientific">Aphanothece sacrum FPU1</name>
    <dbReference type="NCBI Taxonomy" id="1920663"/>
    <lineage>
        <taxon>Bacteria</taxon>
        <taxon>Bacillati</taxon>
        <taxon>Cyanobacteriota</taxon>
        <taxon>Cyanophyceae</taxon>
        <taxon>Oscillatoriophycideae</taxon>
        <taxon>Chroococcales</taxon>
        <taxon>Aphanothecaceae</taxon>
        <taxon>Aphanothece</taxon>
    </lineage>
</organism>
<dbReference type="OrthoDB" id="425813at2"/>
<evidence type="ECO:0000256" key="1">
    <source>
        <dbReference type="SAM" id="MobiDB-lite"/>
    </source>
</evidence>
<feature type="compositionally biased region" description="Pro residues" evidence="1">
    <location>
        <begin position="252"/>
        <end position="267"/>
    </location>
</feature>
<keyword evidence="2" id="KW-0472">Membrane</keyword>
<evidence type="ECO:0008006" key="5">
    <source>
        <dbReference type="Google" id="ProtNLM"/>
    </source>
</evidence>
<feature type="compositionally biased region" description="Pro residues" evidence="1">
    <location>
        <begin position="228"/>
        <end position="242"/>
    </location>
</feature>
<accession>A0A401IEH2</accession>
<dbReference type="EMBL" id="BDQK01000003">
    <property type="protein sequence ID" value="GBF79677.1"/>
    <property type="molecule type" value="Genomic_DNA"/>
</dbReference>
<proteinExistence type="predicted"/>
<feature type="region of interest" description="Disordered" evidence="1">
    <location>
        <begin position="207"/>
        <end position="312"/>
    </location>
</feature>
<gene>
    <name evidence="3" type="ORF">AsFPU1_1076</name>
</gene>
<evidence type="ECO:0000313" key="4">
    <source>
        <dbReference type="Proteomes" id="UP000287247"/>
    </source>
</evidence>
<name>A0A401IEH2_APHSA</name>
<comment type="caution">
    <text evidence="3">The sequence shown here is derived from an EMBL/GenBank/DDBJ whole genome shotgun (WGS) entry which is preliminary data.</text>
</comment>